<dbReference type="EMBL" id="SEOQ01000085">
    <property type="protein sequence ID" value="TFY70736.1"/>
    <property type="molecule type" value="Genomic_DNA"/>
</dbReference>
<evidence type="ECO:0000313" key="3">
    <source>
        <dbReference type="Proteomes" id="UP000298327"/>
    </source>
</evidence>
<reference evidence="2 3" key="1">
    <citation type="submission" date="2019-02" db="EMBL/GenBank/DDBJ databases">
        <title>Genome sequencing of the rare red list fungi Dentipellis fragilis.</title>
        <authorList>
            <person name="Buettner E."/>
            <person name="Kellner H."/>
        </authorList>
    </citation>
    <scope>NUCLEOTIDE SEQUENCE [LARGE SCALE GENOMIC DNA]</scope>
    <source>
        <strain evidence="2 3">DSM 105465</strain>
    </source>
</reference>
<sequence length="308" mass="33625">MSPHVSPPTSLAGSPLNRDPSYVPKSFQLYHSNRPPPVQHLHPRRATLHLSGPLMEALSPPTPHYKFNLGFLLTPARQRSCFIALAAPVFGSTNVHASVTPVSRTSTLYRASGNPREREVVPPDVRHILDVCMPSSVWSIPHTVLIIGTSILQQPPDTVLSSPPTFTTCIVVYELHRDRPLPQLARAHLSEFHIYSATSHSYLKTMLNDLPERGIIPTDDAGPAPLGEFRFRSFSSLSTLCDSPRHGAIRTLQKPPTLELGPPPMRTRNAVRGPHRPTVHLSTFAVSSELPSGGIAASHKTPGLGRLA</sequence>
<dbReference type="Proteomes" id="UP000298327">
    <property type="component" value="Unassembled WGS sequence"/>
</dbReference>
<comment type="caution">
    <text evidence="2">The sequence shown here is derived from an EMBL/GenBank/DDBJ whole genome shotgun (WGS) entry which is preliminary data.</text>
</comment>
<name>A0A4Y9Z792_9AGAM</name>
<evidence type="ECO:0000256" key="1">
    <source>
        <dbReference type="SAM" id="MobiDB-lite"/>
    </source>
</evidence>
<feature type="region of interest" description="Disordered" evidence="1">
    <location>
        <begin position="1"/>
        <end position="41"/>
    </location>
</feature>
<evidence type="ECO:0000313" key="2">
    <source>
        <dbReference type="EMBL" id="TFY70736.1"/>
    </source>
</evidence>
<gene>
    <name evidence="2" type="ORF">EVG20_g2260</name>
</gene>
<protein>
    <submittedName>
        <fullName evidence="2">Uncharacterized protein</fullName>
    </submittedName>
</protein>
<keyword evidence="3" id="KW-1185">Reference proteome</keyword>
<dbReference type="AlphaFoldDB" id="A0A4Y9Z792"/>
<organism evidence="2 3">
    <name type="scientific">Dentipellis fragilis</name>
    <dbReference type="NCBI Taxonomy" id="205917"/>
    <lineage>
        <taxon>Eukaryota</taxon>
        <taxon>Fungi</taxon>
        <taxon>Dikarya</taxon>
        <taxon>Basidiomycota</taxon>
        <taxon>Agaricomycotina</taxon>
        <taxon>Agaricomycetes</taxon>
        <taxon>Russulales</taxon>
        <taxon>Hericiaceae</taxon>
        <taxon>Dentipellis</taxon>
    </lineage>
</organism>
<proteinExistence type="predicted"/>
<accession>A0A4Y9Z792</accession>